<proteinExistence type="predicted"/>
<dbReference type="RefSeq" id="WP_268639418.1">
    <property type="nucleotide sequence ID" value="NZ_JAMDLZ010000042.1"/>
</dbReference>
<gene>
    <name evidence="1" type="ORF">M5W82_21520</name>
</gene>
<dbReference type="Proteomes" id="UP001527052">
    <property type="component" value="Unassembled WGS sequence"/>
</dbReference>
<accession>A0ABT4EUV1</accession>
<evidence type="ECO:0000313" key="1">
    <source>
        <dbReference type="EMBL" id="MCY9549463.1"/>
    </source>
</evidence>
<evidence type="ECO:0008006" key="3">
    <source>
        <dbReference type="Google" id="ProtNLM"/>
    </source>
</evidence>
<sequence length="46" mass="5383">MNIYIATVEDIPQIEILFVLAENIFSINLYDKRGLNETSRTLRLEL</sequence>
<protein>
    <recommendedName>
        <fullName evidence="3">GNAT family N-acetyltransferase</fullName>
    </recommendedName>
</protein>
<evidence type="ECO:0000313" key="2">
    <source>
        <dbReference type="Proteomes" id="UP001527052"/>
    </source>
</evidence>
<keyword evidence="2" id="KW-1185">Reference proteome</keyword>
<name>A0ABT4EUV1_9BACI</name>
<comment type="caution">
    <text evidence="1">The sequence shown here is derived from an EMBL/GenBank/DDBJ whole genome shotgun (WGS) entry which is preliminary data.</text>
</comment>
<reference evidence="1 2" key="1">
    <citation type="submission" date="2022-05" db="EMBL/GenBank/DDBJ databases">
        <title>Genome Sequencing of Bee-Associated Microbes.</title>
        <authorList>
            <person name="Dunlap C."/>
        </authorList>
    </citation>
    <scope>NUCLEOTIDE SEQUENCE [LARGE SCALE GENOMIC DNA]</scope>
    <source>
        <strain evidence="1 2">NRRL BD-083</strain>
    </source>
</reference>
<organism evidence="1 2">
    <name type="scientific">Lysinibacillus xylanilyticus</name>
    <dbReference type="NCBI Taxonomy" id="582475"/>
    <lineage>
        <taxon>Bacteria</taxon>
        <taxon>Bacillati</taxon>
        <taxon>Bacillota</taxon>
        <taxon>Bacilli</taxon>
        <taxon>Bacillales</taxon>
        <taxon>Bacillaceae</taxon>
        <taxon>Lysinibacillus</taxon>
    </lineage>
</organism>
<dbReference type="EMBL" id="JAMDLZ010000042">
    <property type="protein sequence ID" value="MCY9549463.1"/>
    <property type="molecule type" value="Genomic_DNA"/>
</dbReference>